<dbReference type="SUPFAM" id="SSF81321">
    <property type="entry name" value="Family A G protein-coupled receptor-like"/>
    <property type="match status" value="1"/>
</dbReference>
<evidence type="ECO:0000256" key="14">
    <source>
        <dbReference type="SAM" id="SignalP"/>
    </source>
</evidence>
<evidence type="ECO:0000256" key="10">
    <source>
        <dbReference type="ARBA" id="ARBA00023224"/>
    </source>
</evidence>
<feature type="signal peptide" evidence="14">
    <location>
        <begin position="1"/>
        <end position="19"/>
    </location>
</feature>
<feature type="transmembrane region" description="Helical" evidence="13">
    <location>
        <begin position="118"/>
        <end position="139"/>
    </location>
</feature>
<evidence type="ECO:0000256" key="11">
    <source>
        <dbReference type="RuleBase" id="RU004423"/>
    </source>
</evidence>
<keyword evidence="5 12" id="KW-0812">Transmembrane</keyword>
<keyword evidence="4 12" id="KW-0716">Sensory transduction</keyword>
<keyword evidence="16" id="KW-1185">Reference proteome</keyword>
<evidence type="ECO:0000256" key="4">
    <source>
        <dbReference type="ARBA" id="ARBA00022606"/>
    </source>
</evidence>
<keyword evidence="8 12" id="KW-0472">Membrane</keyword>
<keyword evidence="10 12" id="KW-0807">Transducer</keyword>
<feature type="transmembrane region" description="Helical" evidence="13">
    <location>
        <begin position="167"/>
        <end position="190"/>
    </location>
</feature>
<proteinExistence type="inferred from homology"/>
<evidence type="ECO:0000256" key="8">
    <source>
        <dbReference type="ARBA" id="ARBA00023136"/>
    </source>
</evidence>
<dbReference type="GeneTree" id="ENSGT01150000286961"/>
<evidence type="ECO:0000313" key="15">
    <source>
        <dbReference type="Ensembl" id="ENSLLEP00000007181.1"/>
    </source>
</evidence>
<dbReference type="GO" id="GO:0016020">
    <property type="term" value="C:membrane"/>
    <property type="evidence" value="ECO:0007669"/>
    <property type="project" value="UniProtKB-SubCell"/>
</dbReference>
<dbReference type="Pfam" id="PF05296">
    <property type="entry name" value="TAS2R"/>
    <property type="match status" value="1"/>
</dbReference>
<feature type="transmembrane region" description="Helical" evidence="13">
    <location>
        <begin position="77"/>
        <end position="98"/>
    </location>
</feature>
<evidence type="ECO:0000256" key="7">
    <source>
        <dbReference type="ARBA" id="ARBA00023040"/>
    </source>
</evidence>
<keyword evidence="14" id="KW-0732">Signal</keyword>
<keyword evidence="3 12" id="KW-0919">Taste</keyword>
<feature type="chain" id="PRO_5034795608" description="Taste receptor type 2" evidence="14">
    <location>
        <begin position="20"/>
        <end position="287"/>
    </location>
</feature>
<keyword evidence="6 13" id="KW-1133">Transmembrane helix</keyword>
<evidence type="ECO:0000313" key="16">
    <source>
        <dbReference type="Proteomes" id="UP000694569"/>
    </source>
</evidence>
<evidence type="ECO:0000256" key="2">
    <source>
        <dbReference type="ARBA" id="ARBA00007376"/>
    </source>
</evidence>
<dbReference type="PANTHER" id="PTHR11394:SF146">
    <property type="entry name" value="TASTE RECEPTOR TYPE 2"/>
    <property type="match status" value="1"/>
</dbReference>
<reference evidence="15" key="1">
    <citation type="submission" date="2025-08" db="UniProtKB">
        <authorList>
            <consortium name="Ensembl"/>
        </authorList>
    </citation>
    <scope>IDENTIFICATION</scope>
</reference>
<dbReference type="Ensembl" id="ENSLLET00000007478.1">
    <property type="protein sequence ID" value="ENSLLEP00000007181.1"/>
    <property type="gene ID" value="ENSLLEG00000004545.1"/>
</dbReference>
<evidence type="ECO:0000256" key="13">
    <source>
        <dbReference type="SAM" id="Phobius"/>
    </source>
</evidence>
<organism evidence="15 16">
    <name type="scientific">Leptobrachium leishanense</name>
    <name type="common">Leishan spiny toad</name>
    <dbReference type="NCBI Taxonomy" id="445787"/>
    <lineage>
        <taxon>Eukaryota</taxon>
        <taxon>Metazoa</taxon>
        <taxon>Chordata</taxon>
        <taxon>Craniata</taxon>
        <taxon>Vertebrata</taxon>
        <taxon>Euteleostomi</taxon>
        <taxon>Amphibia</taxon>
        <taxon>Batrachia</taxon>
        <taxon>Anura</taxon>
        <taxon>Pelobatoidea</taxon>
        <taxon>Megophryidae</taxon>
        <taxon>Leptobrachium</taxon>
    </lineage>
</organism>
<dbReference type="GO" id="GO:0004930">
    <property type="term" value="F:G protein-coupled receptor activity"/>
    <property type="evidence" value="ECO:0007669"/>
    <property type="project" value="UniProtKB-KW"/>
</dbReference>
<accession>A0A8C5M369</accession>
<evidence type="ECO:0000256" key="6">
    <source>
        <dbReference type="ARBA" id="ARBA00022989"/>
    </source>
</evidence>
<sequence length="287" mass="32145">MPTYHLLIMLPIFLLSSMAILGATTLMGIVSNCIIITVNVVGKEKGKFFSSSDLILVTLGISNIIFQFGIFSTFKCLLYFPIFSSFWFTVCLCVYYCLQIVLFTHPFLRRLKLGISKIVPWFLTISVITSTVISVPALWSSYTDVLNVNVSSNESLEDNVLKLNMPYLLSSNIIGCSIPLLLVAISNGLILRSLASPNNKTDRASNVQKSHAEARDRAARTVGSLLLLYIEPTLSPISVILLDVLLKAVLPFKNTHQFWVYWFQEALPDVNPASQKRVLRRPIMKNH</sequence>
<dbReference type="OrthoDB" id="8876749at2759"/>
<dbReference type="GO" id="GO:0033038">
    <property type="term" value="F:bitter taste receptor activity"/>
    <property type="evidence" value="ECO:0007669"/>
    <property type="project" value="InterPro"/>
</dbReference>
<evidence type="ECO:0000256" key="5">
    <source>
        <dbReference type="ARBA" id="ARBA00022692"/>
    </source>
</evidence>
<protein>
    <recommendedName>
        <fullName evidence="12">Taste receptor type 2</fullName>
    </recommendedName>
</protein>
<reference evidence="15" key="2">
    <citation type="submission" date="2025-09" db="UniProtKB">
        <authorList>
            <consortium name="Ensembl"/>
        </authorList>
    </citation>
    <scope>IDENTIFICATION</scope>
</reference>
<name>A0A8C5M369_9ANUR</name>
<evidence type="ECO:0000256" key="12">
    <source>
        <dbReference type="RuleBase" id="RU004424"/>
    </source>
</evidence>
<comment type="subcellular location">
    <subcellularLocation>
        <location evidence="1 12">Membrane</location>
        <topology evidence="1 12">Multi-pass membrane protein</topology>
    </subcellularLocation>
</comment>
<evidence type="ECO:0000256" key="3">
    <source>
        <dbReference type="ARBA" id="ARBA00022480"/>
    </source>
</evidence>
<dbReference type="AlphaFoldDB" id="A0A8C5M369"/>
<evidence type="ECO:0000256" key="1">
    <source>
        <dbReference type="ARBA" id="ARBA00004141"/>
    </source>
</evidence>
<dbReference type="Gene3D" id="1.20.1070.10">
    <property type="entry name" value="Rhodopsin 7-helix transmembrane proteins"/>
    <property type="match status" value="1"/>
</dbReference>
<feature type="transmembrane region" description="Helical" evidence="13">
    <location>
        <begin position="12"/>
        <end position="42"/>
    </location>
</feature>
<comment type="similarity">
    <text evidence="2 11">Belongs to the G-protein coupled receptor T2R family.</text>
</comment>
<dbReference type="Proteomes" id="UP000694569">
    <property type="component" value="Unplaced"/>
</dbReference>
<dbReference type="InterPro" id="IPR007960">
    <property type="entry name" value="TAS2R"/>
</dbReference>
<feature type="transmembrane region" description="Helical" evidence="13">
    <location>
        <begin position="54"/>
        <end position="71"/>
    </location>
</feature>
<dbReference type="PANTHER" id="PTHR11394">
    <property type="entry name" value="TASTE RECEPTOR TYPE 2"/>
    <property type="match status" value="1"/>
</dbReference>
<keyword evidence="7 12" id="KW-0297">G-protein coupled receptor</keyword>
<evidence type="ECO:0000256" key="9">
    <source>
        <dbReference type="ARBA" id="ARBA00023170"/>
    </source>
</evidence>
<keyword evidence="9 12" id="KW-0675">Receptor</keyword>